<comment type="caution">
    <text evidence="1">The sequence shown here is derived from an EMBL/GenBank/DDBJ whole genome shotgun (WGS) entry which is preliminary data.</text>
</comment>
<name>A0ABP9H5C2_9FLAO</name>
<dbReference type="Gene3D" id="2.170.130.10">
    <property type="entry name" value="TonB-dependent receptor, plug domain"/>
    <property type="match status" value="1"/>
</dbReference>
<dbReference type="Gene3D" id="2.60.40.1930">
    <property type="match status" value="1"/>
</dbReference>
<keyword evidence="1" id="KW-0675">Receptor</keyword>
<dbReference type="Proteomes" id="UP001501692">
    <property type="component" value="Unassembled WGS sequence"/>
</dbReference>
<dbReference type="InterPro" id="IPR037066">
    <property type="entry name" value="Plug_dom_sf"/>
</dbReference>
<sequence>MIKKIILILTLFVFLSFTFTNNFRELVLEKLENYVSNHPEKLYIQTDKPYYALGDDIWYTTYLVNGITHKRSNYSRVIYVELINEQDSIVSKKQLYTNDISVAGDFKIEKNWKPGNYLLRAFTNYMRNGDSDYFFQAQIPILGLENKDLINTNTEINQSDTGKSISITPPEINFYPEGGYLVNGISSKIGIKAKDENNRNIAIKGLIKDSNNEIISEFKTQLFGLGLILLLPEPNKTYYASININGKEFKYPFPKALSSGYNLSIINNGDNIKFKVVSNKPTGLKNSFLVGHQRGKLIFEKFETSQKNTYYFKLNTNNLLEGITNFTLFDNNGKPVCERLVFIENTNNKIKVNVSLDNKILKTRDKVSMQIDLKDKEDNSLYGNLSMSITDIDAVEQSTKNENIKAYLLLNSDIRGHIENPGYFFEKENDAKRRYFLDLVMLTHGWRRFTWNELLFKPETKKPYEPEKGLFISGYTKDLKGKNPIQSTTRLTVMEPQIYQEKKTTDYKGAFQFGPYVFFDTIPTLIEARLKDFEREFTKNRDVNISIQKNNTSSPEVIRKNIKKSDNTFSTKIEDYINKAQKISDINNEFLENARRLDEVLIIAKKKSEAEERTEILDERANNVYPTHRLDLNDVIGGESQSIIFLLNTIPGVRANSQGASIRNGGPAGIRLDGFPSTFEDIAFLFGSDIEFIDVLSGANAGFYSNASGGIISIYTKRFNPNTINVKRKPGIINFDAVGFYTAREFYAPDYGNSFDEVKKQDVRITLHWEPKIVLNEASNKAEISFFTSDASSNYAIKIEGITDNGIPFYNMSTFVVE</sequence>
<dbReference type="SUPFAM" id="SSF56935">
    <property type="entry name" value="Porins"/>
    <property type="match status" value="1"/>
</dbReference>
<evidence type="ECO:0000313" key="2">
    <source>
        <dbReference type="Proteomes" id="UP001501692"/>
    </source>
</evidence>
<protein>
    <submittedName>
        <fullName evidence="1">TonB-dependent receptor plug domain-containing protein</fullName>
    </submittedName>
</protein>
<evidence type="ECO:0000313" key="1">
    <source>
        <dbReference type="EMBL" id="GAA4960327.1"/>
    </source>
</evidence>
<proteinExistence type="predicted"/>
<gene>
    <name evidence="1" type="ORF">GCM10023315_05340</name>
</gene>
<organism evidence="1 2">
    <name type="scientific">Algibacter aquimarinus</name>
    <dbReference type="NCBI Taxonomy" id="1136748"/>
    <lineage>
        <taxon>Bacteria</taxon>
        <taxon>Pseudomonadati</taxon>
        <taxon>Bacteroidota</taxon>
        <taxon>Flavobacteriia</taxon>
        <taxon>Flavobacteriales</taxon>
        <taxon>Flavobacteriaceae</taxon>
        <taxon>Algibacter</taxon>
    </lineage>
</organism>
<keyword evidence="2" id="KW-1185">Reference proteome</keyword>
<accession>A0ABP9H5C2</accession>
<dbReference type="EMBL" id="BAABJK010000003">
    <property type="protein sequence ID" value="GAA4960327.1"/>
    <property type="molecule type" value="Genomic_DNA"/>
</dbReference>
<dbReference type="RefSeq" id="WP_345164256.1">
    <property type="nucleotide sequence ID" value="NZ_BAABJK010000003.1"/>
</dbReference>
<reference evidence="2" key="1">
    <citation type="journal article" date="2019" name="Int. J. Syst. Evol. Microbiol.">
        <title>The Global Catalogue of Microorganisms (GCM) 10K type strain sequencing project: providing services to taxonomists for standard genome sequencing and annotation.</title>
        <authorList>
            <consortium name="The Broad Institute Genomics Platform"/>
            <consortium name="The Broad Institute Genome Sequencing Center for Infectious Disease"/>
            <person name="Wu L."/>
            <person name="Ma J."/>
        </authorList>
    </citation>
    <scope>NUCLEOTIDE SEQUENCE [LARGE SCALE GENOMIC DNA]</scope>
    <source>
        <strain evidence="2">JCM 18287</strain>
    </source>
</reference>